<evidence type="ECO:0000256" key="3">
    <source>
        <dbReference type="ARBA" id="ARBA00008900"/>
    </source>
</evidence>
<dbReference type="InterPro" id="IPR038418">
    <property type="entry name" value="6-PTP_synth/QueD_sf"/>
</dbReference>
<evidence type="ECO:0000256" key="8">
    <source>
        <dbReference type="ARBA" id="ARBA00023239"/>
    </source>
</evidence>
<dbReference type="EMBL" id="JBEWZG010000001">
    <property type="protein sequence ID" value="MFL0205392.1"/>
    <property type="molecule type" value="Genomic_DNA"/>
</dbReference>
<keyword evidence="6" id="KW-0479">Metal-binding</keyword>
<evidence type="ECO:0000256" key="4">
    <source>
        <dbReference type="ARBA" id="ARBA00012982"/>
    </source>
</evidence>
<accession>A0ABW8SSY0</accession>
<evidence type="ECO:0000256" key="10">
    <source>
        <dbReference type="ARBA" id="ARBA00048807"/>
    </source>
</evidence>
<reference evidence="11 12" key="1">
    <citation type="submission" date="2024-07" db="EMBL/GenBank/DDBJ databases">
        <authorList>
            <person name="Pitt A."/>
            <person name="Hahn M.W."/>
        </authorList>
    </citation>
    <scope>NUCLEOTIDE SEQUENCE [LARGE SCALE GENOMIC DNA]</scope>
    <source>
        <strain evidence="11 12">2-AUSEE-184A6</strain>
    </source>
</reference>
<gene>
    <name evidence="11" type="ORF">V7S74_01420</name>
</gene>
<dbReference type="PANTHER" id="PTHR12589:SF7">
    <property type="entry name" value="6-PYRUVOYL TETRAHYDROBIOPTERIN SYNTHASE"/>
    <property type="match status" value="1"/>
</dbReference>
<evidence type="ECO:0000256" key="6">
    <source>
        <dbReference type="ARBA" id="ARBA00022723"/>
    </source>
</evidence>
<organism evidence="11 12">
    <name type="scientific">Aquirufa novilacunae</name>
    <dbReference type="NCBI Taxonomy" id="3139305"/>
    <lineage>
        <taxon>Bacteria</taxon>
        <taxon>Pseudomonadati</taxon>
        <taxon>Bacteroidota</taxon>
        <taxon>Cytophagia</taxon>
        <taxon>Cytophagales</taxon>
        <taxon>Flectobacillaceae</taxon>
        <taxon>Aquirufa</taxon>
    </lineage>
</organism>
<evidence type="ECO:0000256" key="5">
    <source>
        <dbReference type="ARBA" id="ARBA00018141"/>
    </source>
</evidence>
<name>A0ABW8SSY0_9BACT</name>
<evidence type="ECO:0000313" key="12">
    <source>
        <dbReference type="Proteomes" id="UP001623559"/>
    </source>
</evidence>
<proteinExistence type="inferred from homology"/>
<evidence type="ECO:0000256" key="7">
    <source>
        <dbReference type="ARBA" id="ARBA00022833"/>
    </source>
</evidence>
<comment type="similarity">
    <text evidence="3">Belongs to the PTPS family. QueD subfamily.</text>
</comment>
<evidence type="ECO:0000256" key="2">
    <source>
        <dbReference type="ARBA" id="ARBA00005061"/>
    </source>
</evidence>
<dbReference type="PANTHER" id="PTHR12589">
    <property type="entry name" value="PYRUVOYL TETRAHYDROBIOPTERIN SYNTHASE"/>
    <property type="match status" value="1"/>
</dbReference>
<dbReference type="SUPFAM" id="SSF55620">
    <property type="entry name" value="Tetrahydrobiopterin biosynthesis enzymes-like"/>
    <property type="match status" value="1"/>
</dbReference>
<dbReference type="Proteomes" id="UP001623559">
    <property type="component" value="Unassembled WGS sequence"/>
</dbReference>
<evidence type="ECO:0000256" key="9">
    <source>
        <dbReference type="ARBA" id="ARBA00031449"/>
    </source>
</evidence>
<evidence type="ECO:0000256" key="1">
    <source>
        <dbReference type="ARBA" id="ARBA00001947"/>
    </source>
</evidence>
<keyword evidence="8" id="KW-0456">Lyase</keyword>
<keyword evidence="7" id="KW-0862">Zinc</keyword>
<protein>
    <recommendedName>
        <fullName evidence="5">6-carboxy-5,6,7,8-tetrahydropterin synthase</fullName>
        <ecNumber evidence="4">4.1.2.50</ecNumber>
    </recommendedName>
    <alternativeName>
        <fullName evidence="9">Queuosine biosynthesis protein QueD</fullName>
    </alternativeName>
</protein>
<dbReference type="EC" id="4.1.2.50" evidence="4"/>
<comment type="caution">
    <text evidence="11">The sequence shown here is derived from an EMBL/GenBank/DDBJ whole genome shotgun (WGS) entry which is preliminary data.</text>
</comment>
<dbReference type="RefSeq" id="WP_406776991.1">
    <property type="nucleotide sequence ID" value="NZ_JBEWZG010000001.1"/>
</dbReference>
<dbReference type="Gene3D" id="3.30.479.10">
    <property type="entry name" value="6-pyruvoyl tetrahydropterin synthase/QueD"/>
    <property type="match status" value="1"/>
</dbReference>
<sequence>MVYVIRKEHFNAAHRLFNPAWSEEKNHEVFGPCANNNWHGHNFELIVTVKGIPDPDTGFVYDLKQLGDLIKAEIIDKVDHKNLNLDVDFMFGKLASCEMLVMEFWKILAPKIKETSETATLHKIHLIETNKNSVEYFGE</sequence>
<dbReference type="InterPro" id="IPR007115">
    <property type="entry name" value="6-PTP_synth/QueD"/>
</dbReference>
<comment type="cofactor">
    <cofactor evidence="1">
        <name>Zn(2+)</name>
        <dbReference type="ChEBI" id="CHEBI:29105"/>
    </cofactor>
</comment>
<evidence type="ECO:0000313" key="11">
    <source>
        <dbReference type="EMBL" id="MFL0205392.1"/>
    </source>
</evidence>
<comment type="catalytic activity">
    <reaction evidence="10">
        <text>7,8-dihydroneopterin 3'-triphosphate + H2O = 6-carboxy-5,6,7,8-tetrahydropterin + triphosphate + acetaldehyde + 2 H(+)</text>
        <dbReference type="Rhea" id="RHEA:27966"/>
        <dbReference type="ChEBI" id="CHEBI:15343"/>
        <dbReference type="ChEBI" id="CHEBI:15377"/>
        <dbReference type="ChEBI" id="CHEBI:15378"/>
        <dbReference type="ChEBI" id="CHEBI:18036"/>
        <dbReference type="ChEBI" id="CHEBI:58462"/>
        <dbReference type="ChEBI" id="CHEBI:61032"/>
        <dbReference type="EC" id="4.1.2.50"/>
    </reaction>
</comment>
<dbReference type="Pfam" id="PF01242">
    <property type="entry name" value="PTPS"/>
    <property type="match status" value="1"/>
</dbReference>
<comment type="pathway">
    <text evidence="2">Purine metabolism; 7-cyano-7-deazaguanine biosynthesis.</text>
</comment>